<comment type="caution">
    <text evidence="1">The sequence shown here is derived from an EMBL/GenBank/DDBJ whole genome shotgun (WGS) entry which is preliminary data.</text>
</comment>
<dbReference type="Pfam" id="PF23397">
    <property type="entry name" value="DUF7104"/>
    <property type="match status" value="2"/>
</dbReference>
<dbReference type="Proteomes" id="UP000034112">
    <property type="component" value="Unassembled WGS sequence"/>
</dbReference>
<dbReference type="AlphaFoldDB" id="A0A0G0AQT4"/>
<gene>
    <name evidence="1" type="ORF">THAR02_00960</name>
</gene>
<dbReference type="OrthoDB" id="4510831at2759"/>
<evidence type="ECO:0000313" key="2">
    <source>
        <dbReference type="Proteomes" id="UP000034112"/>
    </source>
</evidence>
<dbReference type="EMBL" id="JOKZ01000016">
    <property type="protein sequence ID" value="KKP06879.1"/>
    <property type="molecule type" value="Genomic_DNA"/>
</dbReference>
<sequence>MPSSWRESTCTWWSESRSFYKLLFNFGSSEATDSRDLVYALRGISSDLTSKCDDPLFPDYKKSQRKLVQDVIQYIYDFDTKHLAETPLLSSMGELATNLPRLETDICRYLAGMSLPDHMERILKRSEILVTKDMIKAAAQYDKDGKVVNVLLRCCGAEFKIDDEVLLCAAANSNATKGVFEAFWYHQNQLVITEEILIATAKSAKSGHSAMCFLLSLKTQVYRITPILEAIDLNTSEYSRREIVRMLLLQKDYRNDTIPEVLAAAAEIREYGLQTEVIKTMLQQKDCKNDTIPEVLAAAAKIQYYDLQADIIKALLQQKSSSDITISDIIAAADNIRGSDLQTEIIEMLLQKKSNSNNIISEVITAVLDIRDSKFKIKIIKMLLQQKGSNDNIISEVITATADIRGSNLHAKIIMMLLQKKANNNDIISKVISTAKRQDIFLTKDEMIEILLEQKGNGNDIISTCLTFAVFSHFGHTLIRDFVRKNPGFEISRDVVIIAMKSWPNYTDSLKSLYHYFPSLNSSRKQVA</sequence>
<dbReference type="InterPro" id="IPR055530">
    <property type="entry name" value="DUF7104"/>
</dbReference>
<evidence type="ECO:0000313" key="1">
    <source>
        <dbReference type="EMBL" id="KKP06879.1"/>
    </source>
</evidence>
<organism evidence="1 2">
    <name type="scientific">Trichoderma harzianum</name>
    <name type="common">Hypocrea lixii</name>
    <dbReference type="NCBI Taxonomy" id="5544"/>
    <lineage>
        <taxon>Eukaryota</taxon>
        <taxon>Fungi</taxon>
        <taxon>Dikarya</taxon>
        <taxon>Ascomycota</taxon>
        <taxon>Pezizomycotina</taxon>
        <taxon>Sordariomycetes</taxon>
        <taxon>Hypocreomycetidae</taxon>
        <taxon>Hypocreales</taxon>
        <taxon>Hypocreaceae</taxon>
        <taxon>Trichoderma</taxon>
    </lineage>
</organism>
<reference evidence="2" key="1">
    <citation type="journal article" date="2015" name="Genome Announc.">
        <title>Draft whole-genome sequence of the biocontrol agent Trichoderma harzianum T6776.</title>
        <authorList>
            <person name="Baroncelli R."/>
            <person name="Piaggeschi G."/>
            <person name="Fiorini L."/>
            <person name="Bertolini E."/>
            <person name="Zapparata A."/>
            <person name="Pe M.E."/>
            <person name="Sarrocco S."/>
            <person name="Vannacci G."/>
        </authorList>
    </citation>
    <scope>NUCLEOTIDE SEQUENCE [LARGE SCALE GENOMIC DNA]</scope>
    <source>
        <strain evidence="2">T6776</strain>
    </source>
</reference>
<accession>A0A0G0AQT4</accession>
<name>A0A0G0AQT4_TRIHA</name>
<protein>
    <submittedName>
        <fullName evidence="1">Uncharacterized protein</fullName>
    </submittedName>
</protein>
<proteinExistence type="predicted"/>